<keyword evidence="2" id="KW-1185">Reference proteome</keyword>
<sequence length="46" mass="5075">MYCAARSLCCAARNAVVVCPVFFCGLRRVQECLRRAQSCVVGVDFC</sequence>
<dbReference type="AlphaFoldDB" id="A0A392TYV9"/>
<dbReference type="EMBL" id="LXQA010691092">
    <property type="protein sequence ID" value="MCI66219.1"/>
    <property type="molecule type" value="Genomic_DNA"/>
</dbReference>
<comment type="caution">
    <text evidence="1">The sequence shown here is derived from an EMBL/GenBank/DDBJ whole genome shotgun (WGS) entry which is preliminary data.</text>
</comment>
<dbReference type="Proteomes" id="UP000265520">
    <property type="component" value="Unassembled WGS sequence"/>
</dbReference>
<proteinExistence type="predicted"/>
<evidence type="ECO:0000313" key="2">
    <source>
        <dbReference type="Proteomes" id="UP000265520"/>
    </source>
</evidence>
<reference evidence="1 2" key="1">
    <citation type="journal article" date="2018" name="Front. Plant Sci.">
        <title>Red Clover (Trifolium pratense) and Zigzag Clover (T. medium) - A Picture of Genomic Similarities and Differences.</title>
        <authorList>
            <person name="Dluhosova J."/>
            <person name="Istvanek J."/>
            <person name="Nedelnik J."/>
            <person name="Repkova J."/>
        </authorList>
    </citation>
    <scope>NUCLEOTIDE SEQUENCE [LARGE SCALE GENOMIC DNA]</scope>
    <source>
        <strain evidence="2">cv. 10/8</strain>
        <tissue evidence="1">Leaf</tissue>
    </source>
</reference>
<protein>
    <submittedName>
        <fullName evidence="1">Uncharacterized protein</fullName>
    </submittedName>
</protein>
<organism evidence="1 2">
    <name type="scientific">Trifolium medium</name>
    <dbReference type="NCBI Taxonomy" id="97028"/>
    <lineage>
        <taxon>Eukaryota</taxon>
        <taxon>Viridiplantae</taxon>
        <taxon>Streptophyta</taxon>
        <taxon>Embryophyta</taxon>
        <taxon>Tracheophyta</taxon>
        <taxon>Spermatophyta</taxon>
        <taxon>Magnoliopsida</taxon>
        <taxon>eudicotyledons</taxon>
        <taxon>Gunneridae</taxon>
        <taxon>Pentapetalae</taxon>
        <taxon>rosids</taxon>
        <taxon>fabids</taxon>
        <taxon>Fabales</taxon>
        <taxon>Fabaceae</taxon>
        <taxon>Papilionoideae</taxon>
        <taxon>50 kb inversion clade</taxon>
        <taxon>NPAAA clade</taxon>
        <taxon>Hologalegina</taxon>
        <taxon>IRL clade</taxon>
        <taxon>Trifolieae</taxon>
        <taxon>Trifolium</taxon>
    </lineage>
</organism>
<evidence type="ECO:0000313" key="1">
    <source>
        <dbReference type="EMBL" id="MCI66219.1"/>
    </source>
</evidence>
<accession>A0A392TYV9</accession>
<name>A0A392TYV9_9FABA</name>